<feature type="region of interest" description="Disordered" evidence="1">
    <location>
        <begin position="93"/>
        <end position="134"/>
    </location>
</feature>
<proteinExistence type="predicted"/>
<keyword evidence="3" id="KW-1185">Reference proteome</keyword>
<dbReference type="AlphaFoldDB" id="A0A179B2E3"/>
<accession>A0A179B2E3</accession>
<dbReference type="Proteomes" id="UP000078368">
    <property type="component" value="Unassembled WGS sequence"/>
</dbReference>
<gene>
    <name evidence="2" type="ORF">A4H34_10315</name>
</gene>
<reference evidence="2 3" key="1">
    <citation type="submission" date="2016-04" db="EMBL/GenBank/DDBJ databases">
        <title>Peptidophaga gingivicola gen. nov., sp. nov., isolated from human subgingival plaque.</title>
        <authorList>
            <person name="Beall C.J."/>
            <person name="Mokrzan E.M."/>
            <person name="Griffen A.L."/>
            <person name="Leys E.J."/>
        </authorList>
    </citation>
    <scope>NUCLEOTIDE SEQUENCE [LARGE SCALE GENOMIC DNA]</scope>
    <source>
        <strain evidence="2 3">BA112</strain>
    </source>
</reference>
<dbReference type="RefSeq" id="WP_064232072.1">
    <property type="nucleotide sequence ID" value="NZ_LVZK01000003.1"/>
</dbReference>
<evidence type="ECO:0000313" key="2">
    <source>
        <dbReference type="EMBL" id="OAP85509.1"/>
    </source>
</evidence>
<dbReference type="CDD" id="cd09755">
    <property type="entry name" value="Cas2_I-E"/>
    <property type="match status" value="1"/>
</dbReference>
<protein>
    <submittedName>
        <fullName evidence="2">Type I-E CRISPR-associated endoribonuclease Cas2</fullName>
    </submittedName>
</protein>
<dbReference type="NCBIfam" id="TIGR01873">
    <property type="entry name" value="cas_CT1978"/>
    <property type="match status" value="1"/>
</dbReference>
<dbReference type="OrthoDB" id="8527479at2"/>
<dbReference type="Pfam" id="PF09707">
    <property type="entry name" value="Cas_Cas2CT1978"/>
    <property type="match status" value="1"/>
</dbReference>
<dbReference type="InterPro" id="IPR010152">
    <property type="entry name" value="CRISPR-assoc_prot_Cas2_sub"/>
</dbReference>
<organism evidence="2 3">
    <name type="scientific">Peptidiphaga gingivicola</name>
    <dbReference type="NCBI Taxonomy" id="2741497"/>
    <lineage>
        <taxon>Bacteria</taxon>
        <taxon>Bacillati</taxon>
        <taxon>Actinomycetota</taxon>
        <taxon>Actinomycetes</taxon>
        <taxon>Actinomycetales</taxon>
        <taxon>Actinomycetaceae</taxon>
        <taxon>Peptidiphaga</taxon>
    </lineage>
</organism>
<comment type="caution">
    <text evidence="2">The sequence shown here is derived from an EMBL/GenBank/DDBJ whole genome shotgun (WGS) entry which is preliminary data.</text>
</comment>
<dbReference type="STRING" id="1823756.A4H34_10315"/>
<feature type="compositionally biased region" description="Basic residues" evidence="1">
    <location>
        <begin position="123"/>
        <end position="134"/>
    </location>
</feature>
<sequence>MVVIILSAAPAGLRGALTRWLLEVSTGVFVGHLSGRVRDQVWELIAENLGQGRALMIYPVRSEQRCAILSLGHDRTPLDVEGMLVMQSPWKAVEGGGRNGKGAQSFSAPGVSSAPKESWSIAARRRRFGGSRRR</sequence>
<evidence type="ECO:0000313" key="3">
    <source>
        <dbReference type="Proteomes" id="UP000078368"/>
    </source>
</evidence>
<dbReference type="EMBL" id="LVZK01000003">
    <property type="protein sequence ID" value="OAP85509.1"/>
    <property type="molecule type" value="Genomic_DNA"/>
</dbReference>
<evidence type="ECO:0000256" key="1">
    <source>
        <dbReference type="SAM" id="MobiDB-lite"/>
    </source>
</evidence>
<dbReference type="Gene3D" id="3.30.70.240">
    <property type="match status" value="1"/>
</dbReference>
<name>A0A179B2E3_9ACTO</name>